<dbReference type="OrthoDB" id="5990642at2759"/>
<dbReference type="Proteomes" id="UP000225706">
    <property type="component" value="Unassembled WGS sequence"/>
</dbReference>
<evidence type="ECO:0000256" key="2">
    <source>
        <dbReference type="SAM" id="SignalP"/>
    </source>
</evidence>
<feature type="region of interest" description="Disordered" evidence="1">
    <location>
        <begin position="82"/>
        <end position="110"/>
    </location>
</feature>
<feature type="chain" id="PRO_5012812349" evidence="2">
    <location>
        <begin position="18"/>
        <end position="187"/>
    </location>
</feature>
<organism evidence="3 4">
    <name type="scientific">Stylophora pistillata</name>
    <name type="common">Smooth cauliflower coral</name>
    <dbReference type="NCBI Taxonomy" id="50429"/>
    <lineage>
        <taxon>Eukaryota</taxon>
        <taxon>Metazoa</taxon>
        <taxon>Cnidaria</taxon>
        <taxon>Anthozoa</taxon>
        <taxon>Hexacorallia</taxon>
        <taxon>Scleractinia</taxon>
        <taxon>Astrocoeniina</taxon>
        <taxon>Pocilloporidae</taxon>
        <taxon>Stylophora</taxon>
    </lineage>
</organism>
<protein>
    <submittedName>
        <fullName evidence="3">Uncharacterized protein</fullName>
    </submittedName>
</protein>
<dbReference type="AlphaFoldDB" id="A0A2B4S4F6"/>
<accession>A0A2B4S4F6</accession>
<evidence type="ECO:0000313" key="4">
    <source>
        <dbReference type="Proteomes" id="UP000225706"/>
    </source>
</evidence>
<name>A0A2B4S4F6_STYPI</name>
<sequence length="187" mass="20644">MKLVLLIMVTNFWLCSAFEETDTSTLSTSSTITSSSTSSETSTPTLSTSTSMSTSSSSWDWGWGEGTTSSFSVSSTEIMTSSSPYSESTSTSSLSIELNPTSTSSASSSSSSEAVDAIEMLFAYLYQALENDREIDHLKKRKRREAEKPGLAKRSDLAFHGEKKRRLGIRRKDDFVKKILRLARKRE</sequence>
<keyword evidence="4" id="KW-1185">Reference proteome</keyword>
<feature type="signal peptide" evidence="2">
    <location>
        <begin position="1"/>
        <end position="17"/>
    </location>
</feature>
<reference evidence="4" key="1">
    <citation type="journal article" date="2017" name="bioRxiv">
        <title>Comparative analysis of the genomes of Stylophora pistillata and Acropora digitifera provides evidence for extensive differences between species of corals.</title>
        <authorList>
            <person name="Voolstra C.R."/>
            <person name="Li Y."/>
            <person name="Liew Y.J."/>
            <person name="Baumgarten S."/>
            <person name="Zoccola D."/>
            <person name="Flot J.-F."/>
            <person name="Tambutte S."/>
            <person name="Allemand D."/>
            <person name="Aranda M."/>
        </authorList>
    </citation>
    <scope>NUCLEOTIDE SEQUENCE [LARGE SCALE GENOMIC DNA]</scope>
</reference>
<evidence type="ECO:0000313" key="3">
    <source>
        <dbReference type="EMBL" id="PFX23670.1"/>
    </source>
</evidence>
<dbReference type="EMBL" id="LSMT01000200">
    <property type="protein sequence ID" value="PFX23670.1"/>
    <property type="molecule type" value="Genomic_DNA"/>
</dbReference>
<keyword evidence="2" id="KW-0732">Signal</keyword>
<evidence type="ECO:0000256" key="1">
    <source>
        <dbReference type="SAM" id="MobiDB-lite"/>
    </source>
</evidence>
<gene>
    <name evidence="3" type="ORF">AWC38_SpisGene11770</name>
</gene>
<feature type="region of interest" description="Disordered" evidence="1">
    <location>
        <begin position="27"/>
        <end position="59"/>
    </location>
</feature>
<proteinExistence type="predicted"/>
<comment type="caution">
    <text evidence="3">The sequence shown here is derived from an EMBL/GenBank/DDBJ whole genome shotgun (WGS) entry which is preliminary data.</text>
</comment>